<name>A0A9N9BP52_9GLOM</name>
<evidence type="ECO:0000313" key="2">
    <source>
        <dbReference type="EMBL" id="CAG8574918.1"/>
    </source>
</evidence>
<evidence type="ECO:0000256" key="1">
    <source>
        <dbReference type="SAM" id="MobiDB-lite"/>
    </source>
</evidence>
<feature type="region of interest" description="Disordered" evidence="1">
    <location>
        <begin position="1"/>
        <end position="60"/>
    </location>
</feature>
<comment type="caution">
    <text evidence="2">The sequence shown here is derived from an EMBL/GenBank/DDBJ whole genome shotgun (WGS) entry which is preliminary data.</text>
</comment>
<sequence>NPFQAVSQLPSVSPNPTNPSNPSNPFSTLFTGSPVQSPINQQVDSNPFRKMSISPGFGTSPTGISSIGQISNVTPGNGLFQNANIGQGNYPFGQGQISQQPAGNMSNGAF</sequence>
<feature type="compositionally biased region" description="Low complexity" evidence="1">
    <location>
        <begin position="10"/>
        <end position="25"/>
    </location>
</feature>
<dbReference type="EMBL" id="CAJVPJ010001090">
    <property type="protein sequence ID" value="CAG8574918.1"/>
    <property type="molecule type" value="Genomic_DNA"/>
</dbReference>
<evidence type="ECO:0000313" key="3">
    <source>
        <dbReference type="Proteomes" id="UP000789572"/>
    </source>
</evidence>
<feature type="compositionally biased region" description="Polar residues" evidence="1">
    <location>
        <begin position="26"/>
        <end position="45"/>
    </location>
</feature>
<protein>
    <submittedName>
        <fullName evidence="2">2941_t:CDS:1</fullName>
    </submittedName>
</protein>
<dbReference type="AlphaFoldDB" id="A0A9N9BP52"/>
<feature type="region of interest" description="Disordered" evidence="1">
    <location>
        <begin position="91"/>
        <end position="110"/>
    </location>
</feature>
<gene>
    <name evidence="2" type="ORF">POCULU_LOCUS6186</name>
</gene>
<dbReference type="Proteomes" id="UP000789572">
    <property type="component" value="Unassembled WGS sequence"/>
</dbReference>
<feature type="non-terminal residue" evidence="2">
    <location>
        <position position="1"/>
    </location>
</feature>
<reference evidence="2" key="1">
    <citation type="submission" date="2021-06" db="EMBL/GenBank/DDBJ databases">
        <authorList>
            <person name="Kallberg Y."/>
            <person name="Tangrot J."/>
            <person name="Rosling A."/>
        </authorList>
    </citation>
    <scope>NUCLEOTIDE SEQUENCE</scope>
    <source>
        <strain evidence="2">IA702</strain>
    </source>
</reference>
<proteinExistence type="predicted"/>
<organism evidence="2 3">
    <name type="scientific">Paraglomus occultum</name>
    <dbReference type="NCBI Taxonomy" id="144539"/>
    <lineage>
        <taxon>Eukaryota</taxon>
        <taxon>Fungi</taxon>
        <taxon>Fungi incertae sedis</taxon>
        <taxon>Mucoromycota</taxon>
        <taxon>Glomeromycotina</taxon>
        <taxon>Glomeromycetes</taxon>
        <taxon>Paraglomerales</taxon>
        <taxon>Paraglomeraceae</taxon>
        <taxon>Paraglomus</taxon>
    </lineage>
</organism>
<accession>A0A9N9BP52</accession>
<feature type="compositionally biased region" description="Polar residues" evidence="1">
    <location>
        <begin position="95"/>
        <end position="110"/>
    </location>
</feature>
<keyword evidence="3" id="KW-1185">Reference proteome</keyword>